<accession>A0A382JQ76</accession>
<name>A0A382JQ76_9ZZZZ</name>
<reference evidence="1" key="1">
    <citation type="submission" date="2018-05" db="EMBL/GenBank/DDBJ databases">
        <authorList>
            <person name="Lanie J.A."/>
            <person name="Ng W.-L."/>
            <person name="Kazmierczak K.M."/>
            <person name="Andrzejewski T.M."/>
            <person name="Davidsen T.M."/>
            <person name="Wayne K.J."/>
            <person name="Tettelin H."/>
            <person name="Glass J.I."/>
            <person name="Rusch D."/>
            <person name="Podicherti R."/>
            <person name="Tsui H.-C.T."/>
            <person name="Winkler M.E."/>
        </authorList>
    </citation>
    <scope>NUCLEOTIDE SEQUENCE</scope>
</reference>
<evidence type="ECO:0000313" key="1">
    <source>
        <dbReference type="EMBL" id="SVC14260.1"/>
    </source>
</evidence>
<organism evidence="1">
    <name type="scientific">marine metagenome</name>
    <dbReference type="NCBI Taxonomy" id="408172"/>
    <lineage>
        <taxon>unclassified sequences</taxon>
        <taxon>metagenomes</taxon>
        <taxon>ecological metagenomes</taxon>
    </lineage>
</organism>
<protein>
    <submittedName>
        <fullName evidence="1">Uncharacterized protein</fullName>
    </submittedName>
</protein>
<dbReference type="AlphaFoldDB" id="A0A382JQ76"/>
<feature type="non-terminal residue" evidence="1">
    <location>
        <position position="66"/>
    </location>
</feature>
<gene>
    <name evidence="1" type="ORF">METZ01_LOCUS267114</name>
</gene>
<sequence>MSETENFLAQGFNEPNQVREPVRDVQAMPVPTARVIGRVNWVGLKTLYVKEVRRFLKVYTQTIIAP</sequence>
<proteinExistence type="predicted"/>
<dbReference type="EMBL" id="UINC01075759">
    <property type="protein sequence ID" value="SVC14260.1"/>
    <property type="molecule type" value="Genomic_DNA"/>
</dbReference>